<dbReference type="Proteomes" id="UP000053105">
    <property type="component" value="Unassembled WGS sequence"/>
</dbReference>
<feature type="transmembrane region" description="Helical" evidence="1">
    <location>
        <begin position="45"/>
        <end position="65"/>
    </location>
</feature>
<protein>
    <submittedName>
        <fullName evidence="2">Uncharacterized protein</fullName>
    </submittedName>
</protein>
<dbReference type="EMBL" id="KQ435728">
    <property type="protein sequence ID" value="KOX77748.1"/>
    <property type="molecule type" value="Genomic_DNA"/>
</dbReference>
<feature type="non-terminal residue" evidence="2">
    <location>
        <position position="1"/>
    </location>
</feature>
<sequence>AYEGTVREWREKGKLQNCRKTTAQVDDEPTIALVCNPTFCWQLRLLMRSLFILLSFSLLVLLFLCSI</sequence>
<reference evidence="2 3" key="1">
    <citation type="submission" date="2015-07" db="EMBL/GenBank/DDBJ databases">
        <title>The genome of Melipona quadrifasciata.</title>
        <authorList>
            <person name="Pan H."/>
            <person name="Kapheim K."/>
        </authorList>
    </citation>
    <scope>NUCLEOTIDE SEQUENCE [LARGE SCALE GENOMIC DNA]</scope>
    <source>
        <strain evidence="2">0111107301</strain>
        <tissue evidence="2">Whole body</tissue>
    </source>
</reference>
<evidence type="ECO:0000313" key="2">
    <source>
        <dbReference type="EMBL" id="KOX77748.1"/>
    </source>
</evidence>
<name>A0A0N0BIM1_9HYME</name>
<keyword evidence="1" id="KW-0812">Transmembrane</keyword>
<organism evidence="2 3">
    <name type="scientific">Melipona quadrifasciata</name>
    <dbReference type="NCBI Taxonomy" id="166423"/>
    <lineage>
        <taxon>Eukaryota</taxon>
        <taxon>Metazoa</taxon>
        <taxon>Ecdysozoa</taxon>
        <taxon>Arthropoda</taxon>
        <taxon>Hexapoda</taxon>
        <taxon>Insecta</taxon>
        <taxon>Pterygota</taxon>
        <taxon>Neoptera</taxon>
        <taxon>Endopterygota</taxon>
        <taxon>Hymenoptera</taxon>
        <taxon>Apocrita</taxon>
        <taxon>Aculeata</taxon>
        <taxon>Apoidea</taxon>
        <taxon>Anthophila</taxon>
        <taxon>Apidae</taxon>
        <taxon>Melipona</taxon>
    </lineage>
</organism>
<evidence type="ECO:0000313" key="3">
    <source>
        <dbReference type="Proteomes" id="UP000053105"/>
    </source>
</evidence>
<accession>A0A0N0BIM1</accession>
<dbReference type="AlphaFoldDB" id="A0A0N0BIM1"/>
<proteinExistence type="predicted"/>
<gene>
    <name evidence="2" type="ORF">WN51_10537</name>
</gene>
<keyword evidence="1" id="KW-0472">Membrane</keyword>
<keyword evidence="3" id="KW-1185">Reference proteome</keyword>
<evidence type="ECO:0000256" key="1">
    <source>
        <dbReference type="SAM" id="Phobius"/>
    </source>
</evidence>
<dbReference type="OrthoDB" id="7584884at2759"/>
<keyword evidence="1" id="KW-1133">Transmembrane helix</keyword>